<dbReference type="NCBIfam" id="TIGR00595">
    <property type="entry name" value="priA"/>
    <property type="match status" value="1"/>
</dbReference>
<dbReference type="GO" id="GO:0003677">
    <property type="term" value="F:DNA binding"/>
    <property type="evidence" value="ECO:0007669"/>
    <property type="project" value="UniProtKB-UniRule"/>
</dbReference>
<feature type="binding site" evidence="12">
    <location>
        <position position="494"/>
    </location>
    <ligand>
        <name>Zn(2+)</name>
        <dbReference type="ChEBI" id="CHEBI:29105"/>
        <label>2</label>
    </ligand>
</feature>
<dbReference type="Pfam" id="PF18074">
    <property type="entry name" value="PriA_C"/>
    <property type="match status" value="1"/>
</dbReference>
<dbReference type="Pfam" id="PF00270">
    <property type="entry name" value="DEAD"/>
    <property type="match status" value="1"/>
</dbReference>
<dbReference type="GO" id="GO:0006270">
    <property type="term" value="P:DNA replication initiation"/>
    <property type="evidence" value="ECO:0007669"/>
    <property type="project" value="TreeGrafter"/>
</dbReference>
<keyword evidence="3 12" id="KW-0479">Metal-binding</keyword>
<evidence type="ECO:0000256" key="1">
    <source>
        <dbReference type="ARBA" id="ARBA00022515"/>
    </source>
</evidence>
<keyword evidence="7 12" id="KW-0862">Zinc</keyword>
<dbReference type="EC" id="5.6.2.4" evidence="12"/>
<evidence type="ECO:0000256" key="7">
    <source>
        <dbReference type="ARBA" id="ARBA00022833"/>
    </source>
</evidence>
<dbReference type="SUPFAM" id="SSF52540">
    <property type="entry name" value="P-loop containing nucleoside triphosphate hydrolases"/>
    <property type="match status" value="1"/>
</dbReference>
<dbReference type="InterPro" id="IPR041222">
    <property type="entry name" value="PriA_3primeBD"/>
</dbReference>
<evidence type="ECO:0000256" key="9">
    <source>
        <dbReference type="ARBA" id="ARBA00023125"/>
    </source>
</evidence>
<dbReference type="PANTHER" id="PTHR30580:SF0">
    <property type="entry name" value="PRIMOSOMAL PROTEIN N"/>
    <property type="match status" value="1"/>
</dbReference>
<gene>
    <name evidence="12" type="primary">priA</name>
    <name evidence="16" type="ORF">G8770_21315</name>
</gene>
<feature type="domain" description="Helicase ATP-binding" evidence="14">
    <location>
        <begin position="252"/>
        <end position="408"/>
    </location>
</feature>
<dbReference type="CDD" id="cd17929">
    <property type="entry name" value="DEXHc_priA"/>
    <property type="match status" value="1"/>
</dbReference>
<evidence type="ECO:0000313" key="16">
    <source>
        <dbReference type="EMBL" id="NHO68096.1"/>
    </source>
</evidence>
<dbReference type="InterPro" id="IPR042115">
    <property type="entry name" value="PriA_3primeBD_sf"/>
</dbReference>
<evidence type="ECO:0000256" key="13">
    <source>
        <dbReference type="SAM" id="MobiDB-lite"/>
    </source>
</evidence>
<dbReference type="PROSITE" id="PS51192">
    <property type="entry name" value="HELICASE_ATP_BIND_1"/>
    <property type="match status" value="1"/>
</dbReference>
<dbReference type="InterPro" id="IPR040498">
    <property type="entry name" value="PriA_CRR"/>
</dbReference>
<feature type="binding site" evidence="12">
    <location>
        <position position="497"/>
    </location>
    <ligand>
        <name>Zn(2+)</name>
        <dbReference type="ChEBI" id="CHEBI:29105"/>
        <label>2</label>
    </ligand>
</feature>
<evidence type="ECO:0000259" key="14">
    <source>
        <dbReference type="PROSITE" id="PS51192"/>
    </source>
</evidence>
<keyword evidence="5 12" id="KW-0378">Hydrolase</keyword>
<dbReference type="GO" id="GO:0005524">
    <property type="term" value="F:ATP binding"/>
    <property type="evidence" value="ECO:0007669"/>
    <property type="project" value="UniProtKB-UniRule"/>
</dbReference>
<evidence type="ECO:0000313" key="17">
    <source>
        <dbReference type="Proteomes" id="UP000787472"/>
    </source>
</evidence>
<dbReference type="AlphaFoldDB" id="A0A9E5MPK9"/>
<evidence type="ECO:0000259" key="15">
    <source>
        <dbReference type="PROSITE" id="PS51194"/>
    </source>
</evidence>
<dbReference type="Pfam" id="PF00271">
    <property type="entry name" value="Helicase_C"/>
    <property type="match status" value="1"/>
</dbReference>
<keyword evidence="17" id="KW-1185">Reference proteome</keyword>
<dbReference type="InterPro" id="IPR041236">
    <property type="entry name" value="PriA_C"/>
</dbReference>
<dbReference type="InterPro" id="IPR011545">
    <property type="entry name" value="DEAD/DEAH_box_helicase_dom"/>
</dbReference>
<dbReference type="PANTHER" id="PTHR30580">
    <property type="entry name" value="PRIMOSOMAL PROTEIN N"/>
    <property type="match status" value="1"/>
</dbReference>
<feature type="binding site" evidence="12">
    <location>
        <position position="476"/>
    </location>
    <ligand>
        <name>Zn(2+)</name>
        <dbReference type="ChEBI" id="CHEBI:29105"/>
        <label>2</label>
    </ligand>
</feature>
<dbReference type="GO" id="GO:0006302">
    <property type="term" value="P:double-strand break repair"/>
    <property type="evidence" value="ECO:0007669"/>
    <property type="project" value="InterPro"/>
</dbReference>
<feature type="binding site" evidence="12">
    <location>
        <position position="479"/>
    </location>
    <ligand>
        <name>Zn(2+)</name>
        <dbReference type="ChEBI" id="CHEBI:29105"/>
        <label>2</label>
    </ligand>
</feature>
<evidence type="ECO:0000256" key="10">
    <source>
        <dbReference type="ARBA" id="ARBA00023235"/>
    </source>
</evidence>
<keyword evidence="1 12" id="KW-0639">Primosome</keyword>
<comment type="similarity">
    <text evidence="12">Belongs to the helicase family. PriA subfamily.</text>
</comment>
<comment type="catalytic activity">
    <reaction evidence="11 12">
        <text>ATP + H2O = ADP + phosphate + H(+)</text>
        <dbReference type="Rhea" id="RHEA:13065"/>
        <dbReference type="ChEBI" id="CHEBI:15377"/>
        <dbReference type="ChEBI" id="CHEBI:15378"/>
        <dbReference type="ChEBI" id="CHEBI:30616"/>
        <dbReference type="ChEBI" id="CHEBI:43474"/>
        <dbReference type="ChEBI" id="CHEBI:456216"/>
        <dbReference type="EC" id="5.6.2.4"/>
    </reaction>
</comment>
<dbReference type="GO" id="GO:0043138">
    <property type="term" value="F:3'-5' DNA helicase activity"/>
    <property type="evidence" value="ECO:0007669"/>
    <property type="project" value="UniProtKB-EC"/>
</dbReference>
<dbReference type="Proteomes" id="UP000787472">
    <property type="component" value="Unassembled WGS sequence"/>
</dbReference>
<evidence type="ECO:0000256" key="4">
    <source>
        <dbReference type="ARBA" id="ARBA00022741"/>
    </source>
</evidence>
<evidence type="ECO:0000256" key="6">
    <source>
        <dbReference type="ARBA" id="ARBA00022806"/>
    </source>
</evidence>
<dbReference type="NCBIfam" id="NF004065">
    <property type="entry name" value="PRK05580.1-1"/>
    <property type="match status" value="1"/>
</dbReference>
<dbReference type="InterPro" id="IPR005259">
    <property type="entry name" value="PriA"/>
</dbReference>
<comment type="function">
    <text evidence="12">Initiates the restart of stalled replication forks, which reloads the replicative helicase on sites other than the origin of replication. Recognizes and binds to abandoned replication forks and remodels them to uncover a helicase loading site. Promotes assembly of the primosome at these replication forks.</text>
</comment>
<feature type="region of interest" description="Disordered" evidence="13">
    <location>
        <begin position="39"/>
        <end position="59"/>
    </location>
</feature>
<feature type="binding site" evidence="12">
    <location>
        <position position="507"/>
    </location>
    <ligand>
        <name>Zn(2+)</name>
        <dbReference type="ChEBI" id="CHEBI:29105"/>
        <label>1</label>
    </ligand>
</feature>
<dbReference type="Gene3D" id="3.40.1440.60">
    <property type="entry name" value="PriA, 3(prime) DNA-binding domain"/>
    <property type="match status" value="1"/>
</dbReference>
<feature type="binding site" evidence="12">
    <location>
        <position position="467"/>
    </location>
    <ligand>
        <name>Zn(2+)</name>
        <dbReference type="ChEBI" id="CHEBI:29105"/>
        <label>1</label>
    </ligand>
</feature>
<dbReference type="SMART" id="SM00487">
    <property type="entry name" value="DEXDc"/>
    <property type="match status" value="1"/>
</dbReference>
<dbReference type="PROSITE" id="PS51194">
    <property type="entry name" value="HELICASE_CTER"/>
    <property type="match status" value="1"/>
</dbReference>
<dbReference type="HAMAP" id="MF_00983">
    <property type="entry name" value="PriA"/>
    <property type="match status" value="1"/>
</dbReference>
<dbReference type="Pfam" id="PF18319">
    <property type="entry name" value="Zn_ribbon_PriA"/>
    <property type="match status" value="1"/>
</dbReference>
<comment type="cofactor">
    <cofactor evidence="12">
        <name>Zn(2+)</name>
        <dbReference type="ChEBI" id="CHEBI:29105"/>
    </cofactor>
    <text evidence="12">Binds 2 zinc ions per subunit.</text>
</comment>
<dbReference type="FunFam" id="3.40.1440.60:FF:000001">
    <property type="entry name" value="Primosomal protein N"/>
    <property type="match status" value="1"/>
</dbReference>
<dbReference type="InterPro" id="IPR014001">
    <property type="entry name" value="Helicase_ATP-bd"/>
</dbReference>
<evidence type="ECO:0000256" key="2">
    <source>
        <dbReference type="ARBA" id="ARBA00022705"/>
    </source>
</evidence>
<reference evidence="16" key="1">
    <citation type="submission" date="2020-03" db="EMBL/GenBank/DDBJ databases">
        <authorList>
            <person name="Guo F."/>
        </authorList>
    </citation>
    <scope>NUCLEOTIDE SEQUENCE</scope>
    <source>
        <strain evidence="16">JCM 30134</strain>
    </source>
</reference>
<accession>A0A9E5MPK9</accession>
<keyword evidence="9 12" id="KW-0238">DNA-binding</keyword>
<dbReference type="RefSeq" id="WP_167191771.1">
    <property type="nucleotide sequence ID" value="NZ_JAAONZ010000024.1"/>
</dbReference>
<keyword evidence="2 12" id="KW-0235">DNA replication</keyword>
<dbReference type="GO" id="GO:0006269">
    <property type="term" value="P:DNA replication, synthesis of primer"/>
    <property type="evidence" value="ECO:0007669"/>
    <property type="project" value="UniProtKB-KW"/>
</dbReference>
<keyword evidence="4 12" id="KW-0547">Nucleotide-binding</keyword>
<dbReference type="GO" id="GO:0016787">
    <property type="term" value="F:hydrolase activity"/>
    <property type="evidence" value="ECO:0007669"/>
    <property type="project" value="UniProtKB-KW"/>
</dbReference>
<dbReference type="GO" id="GO:1990077">
    <property type="term" value="C:primosome complex"/>
    <property type="evidence" value="ECO:0007669"/>
    <property type="project" value="UniProtKB-UniRule"/>
</dbReference>
<comment type="caution">
    <text evidence="16">The sequence shown here is derived from an EMBL/GenBank/DDBJ whole genome shotgun (WGS) entry which is preliminary data.</text>
</comment>
<comment type="subunit">
    <text evidence="12">Component of the replication restart primosome.</text>
</comment>
<dbReference type="Pfam" id="PF17764">
    <property type="entry name" value="PriA_3primeBD"/>
    <property type="match status" value="1"/>
</dbReference>
<sequence length="764" mass="85520">MPALEIYAVALPTPLRRTFDYLAAEPAEAAPAPQQTLLLQDDPAPSQPAHEPSIKGRPGMRVSVNFGNQKLIGVIVAVKEHSEFDLKKLKPILALLDATPLIPPELLHLCQWAAHYYHHPLGEVLAAAIPVALRQGEAAELSTEKAWQLTVNGLHCDLNELRRAPKQQQLLQQLQDEARLGVSTVLHKDLLLQAVNRNALKGLSDKGLIDALEITPEPLRPAKLLKTQPLVLNAEQSNALAQITLDDYTCHLLYGTTGSGKTEVYLQAIEQVLRAGKQALVLIPEIGLTPQTLSRFQRRFNRPLAVLHSNLNDTERKQAWLLAAAGDADIIIGTRSAIFTPLRRPGIVILDEEHDTSFKQQEGFRYSARDLAAVRCQRLGIPLILGSATPSLESYHNARQERYRLLLLTQRAGDAQPPAIELIDLKRQPLQEGLTQALLEQIEQHLLASGQVLVFINRRGFAPTLMCHDCGWLSQCHHCDARLTVHQQPAHLHCHHCDYQRPLIHHCPTCNSRELHCVGQGTERTETLLQNRFPDFPVIRVDRDSTRQKHAMSNIIDQVNRGEPCLLVGTQMLAKGHHFPNVTLVAIIDADGGLFSTDFRGPERMGQLLLQVAGRAGRAEKPGSVLIQSHLCEHPMLQTLLHQGYSAFAQLLLHERQLSMLPPFRFMALLRAESSRSENAHELLQIARNMAERICPSQPDLQYLGPLPAPMEKRNQRFRHQLQIHASSRAQLHQLLTPLIAELEQHPLSRRTRWSLDVDPQDMS</sequence>
<evidence type="ECO:0000256" key="12">
    <source>
        <dbReference type="HAMAP-Rule" id="MF_00983"/>
    </source>
</evidence>
<evidence type="ECO:0000256" key="8">
    <source>
        <dbReference type="ARBA" id="ARBA00022840"/>
    </source>
</evidence>
<dbReference type="NCBIfam" id="NF004067">
    <property type="entry name" value="PRK05580.1-4"/>
    <property type="match status" value="1"/>
</dbReference>
<evidence type="ECO:0000256" key="3">
    <source>
        <dbReference type="ARBA" id="ARBA00022723"/>
    </source>
</evidence>
<dbReference type="EMBL" id="JAAONZ010000024">
    <property type="protein sequence ID" value="NHO68096.1"/>
    <property type="molecule type" value="Genomic_DNA"/>
</dbReference>
<proteinExistence type="inferred from homology"/>
<comment type="catalytic activity">
    <reaction evidence="12">
        <text>Couples ATP hydrolysis with the unwinding of duplex DNA by translocating in the 3'-5' direction.</text>
        <dbReference type="EC" id="5.6.2.4"/>
    </reaction>
</comment>
<keyword evidence="10 12" id="KW-0413">Isomerase</keyword>
<dbReference type="GO" id="GO:0006310">
    <property type="term" value="P:DNA recombination"/>
    <property type="evidence" value="ECO:0007669"/>
    <property type="project" value="InterPro"/>
</dbReference>
<dbReference type="SMART" id="SM00490">
    <property type="entry name" value="HELICc"/>
    <property type="match status" value="1"/>
</dbReference>
<dbReference type="InterPro" id="IPR027417">
    <property type="entry name" value="P-loop_NTPase"/>
</dbReference>
<dbReference type="FunFam" id="3.40.50.300:FF:000489">
    <property type="entry name" value="Primosome assembly protein PriA"/>
    <property type="match status" value="1"/>
</dbReference>
<dbReference type="GO" id="GO:0008270">
    <property type="term" value="F:zinc ion binding"/>
    <property type="evidence" value="ECO:0007669"/>
    <property type="project" value="UniProtKB-UniRule"/>
</dbReference>
<evidence type="ECO:0000256" key="11">
    <source>
        <dbReference type="ARBA" id="ARBA00048988"/>
    </source>
</evidence>
<organism evidence="16 17">
    <name type="scientific">Pseudomaricurvus hydrocarbonicus</name>
    <dbReference type="NCBI Taxonomy" id="1470433"/>
    <lineage>
        <taxon>Bacteria</taxon>
        <taxon>Pseudomonadati</taxon>
        <taxon>Pseudomonadota</taxon>
        <taxon>Gammaproteobacteria</taxon>
        <taxon>Cellvibrionales</taxon>
        <taxon>Cellvibrionaceae</taxon>
        <taxon>Pseudomaricurvus</taxon>
    </lineage>
</organism>
<protein>
    <recommendedName>
        <fullName evidence="12">Replication restart protein PriA</fullName>
    </recommendedName>
    <alternativeName>
        <fullName evidence="12">ATP-dependent DNA helicase PriA</fullName>
        <ecNumber evidence="12">5.6.2.4</ecNumber>
    </alternativeName>
    <alternativeName>
        <fullName evidence="12">DNA 3'-5' helicase PriA</fullName>
    </alternativeName>
</protein>
<feature type="binding site" evidence="12">
    <location>
        <position position="510"/>
    </location>
    <ligand>
        <name>Zn(2+)</name>
        <dbReference type="ChEBI" id="CHEBI:29105"/>
        <label>1</label>
    </ligand>
</feature>
<dbReference type="CDD" id="cd18804">
    <property type="entry name" value="SF2_C_priA"/>
    <property type="match status" value="1"/>
</dbReference>
<name>A0A9E5MPK9_9GAMM</name>
<feature type="domain" description="Helicase C-terminal" evidence="15">
    <location>
        <begin position="491"/>
        <end position="659"/>
    </location>
</feature>
<keyword evidence="8 12" id="KW-0067">ATP-binding</keyword>
<dbReference type="Gene3D" id="3.40.50.300">
    <property type="entry name" value="P-loop containing nucleotide triphosphate hydrolases"/>
    <property type="match status" value="2"/>
</dbReference>
<feature type="binding site" evidence="12">
    <location>
        <position position="470"/>
    </location>
    <ligand>
        <name>Zn(2+)</name>
        <dbReference type="ChEBI" id="CHEBI:29105"/>
        <label>1</label>
    </ligand>
</feature>
<dbReference type="InterPro" id="IPR001650">
    <property type="entry name" value="Helicase_C-like"/>
</dbReference>
<keyword evidence="6 12" id="KW-0347">Helicase</keyword>
<evidence type="ECO:0000256" key="5">
    <source>
        <dbReference type="ARBA" id="ARBA00022801"/>
    </source>
</evidence>